<dbReference type="CDD" id="cd10456">
    <property type="entry name" value="GIY-YIG_UPF0213"/>
    <property type="match status" value="1"/>
</dbReference>
<proteinExistence type="inferred from homology"/>
<dbReference type="Proteomes" id="UP001299265">
    <property type="component" value="Unassembled WGS sequence"/>
</dbReference>
<dbReference type="PANTHER" id="PTHR34477:SF1">
    <property type="entry name" value="UPF0213 PROTEIN YHBQ"/>
    <property type="match status" value="1"/>
</dbReference>
<protein>
    <submittedName>
        <fullName evidence="3">GIY-YIG nuclease family protein</fullName>
    </submittedName>
</protein>
<evidence type="ECO:0000313" key="3">
    <source>
        <dbReference type="EMBL" id="MCD2492312.1"/>
    </source>
</evidence>
<dbReference type="EMBL" id="JAJNOR010000003">
    <property type="protein sequence ID" value="MCD2492312.1"/>
    <property type="molecule type" value="Genomic_DNA"/>
</dbReference>
<comment type="caution">
    <text evidence="3">The sequence shown here is derived from an EMBL/GenBank/DDBJ whole genome shotgun (WGS) entry which is preliminary data.</text>
</comment>
<accession>A0AAP2W9U4</accession>
<evidence type="ECO:0000259" key="2">
    <source>
        <dbReference type="PROSITE" id="PS50164"/>
    </source>
</evidence>
<evidence type="ECO:0000256" key="1">
    <source>
        <dbReference type="ARBA" id="ARBA00007435"/>
    </source>
</evidence>
<dbReference type="Gene3D" id="3.40.1440.10">
    <property type="entry name" value="GIY-YIG endonuclease"/>
    <property type="match status" value="1"/>
</dbReference>
<dbReference type="SUPFAM" id="SSF82771">
    <property type="entry name" value="GIY-YIG endonuclease"/>
    <property type="match status" value="1"/>
</dbReference>
<dbReference type="PANTHER" id="PTHR34477">
    <property type="entry name" value="UPF0213 PROTEIN YHBQ"/>
    <property type="match status" value="1"/>
</dbReference>
<keyword evidence="4" id="KW-1185">Reference proteome</keyword>
<name>A0AAP2W9U4_9FIRM</name>
<dbReference type="PROSITE" id="PS50164">
    <property type="entry name" value="GIY_YIG"/>
    <property type="match status" value="1"/>
</dbReference>
<dbReference type="AlphaFoldDB" id="A0AAP2W9U4"/>
<feature type="domain" description="GIY-YIG" evidence="2">
    <location>
        <begin position="2"/>
        <end position="77"/>
    </location>
</feature>
<dbReference type="Pfam" id="PF01541">
    <property type="entry name" value="GIY-YIG"/>
    <property type="match status" value="1"/>
</dbReference>
<organism evidence="3 4">
    <name type="scientific">Lientehia hominis</name>
    <dbReference type="NCBI Taxonomy" id="2897778"/>
    <lineage>
        <taxon>Bacteria</taxon>
        <taxon>Bacillati</taxon>
        <taxon>Bacillota</taxon>
        <taxon>Clostridia</taxon>
        <taxon>Lachnospirales</taxon>
        <taxon>Lachnospiraceae</taxon>
        <taxon>Lientehia</taxon>
    </lineage>
</organism>
<gene>
    <name evidence="3" type="ORF">LQE92_06660</name>
</gene>
<dbReference type="InterPro" id="IPR000305">
    <property type="entry name" value="GIY-YIG_endonuc"/>
</dbReference>
<dbReference type="InterPro" id="IPR050190">
    <property type="entry name" value="UPF0213_domain"/>
</dbReference>
<sequence>MSENYTYILKCGDGSLYTGWTNHLEERVAAHQSGHGAKYTRGRGPVELVYYETFGTKEEAMGREYAVKRMSRKDKLRLIASGKGLP</sequence>
<reference evidence="3 4" key="1">
    <citation type="submission" date="2021-11" db="EMBL/GenBank/DDBJ databases">
        <title>Lacrimispora sp. nov. NSJ-141 isolated from human feces.</title>
        <authorList>
            <person name="Abdugheni R."/>
        </authorList>
    </citation>
    <scope>NUCLEOTIDE SEQUENCE [LARGE SCALE GENOMIC DNA]</scope>
    <source>
        <strain evidence="3 4">NSJ-141</strain>
    </source>
</reference>
<dbReference type="RefSeq" id="WP_231062210.1">
    <property type="nucleotide sequence ID" value="NZ_JAJNOR010000003.1"/>
</dbReference>
<comment type="similarity">
    <text evidence="1">Belongs to the UPF0213 family.</text>
</comment>
<dbReference type="InterPro" id="IPR035901">
    <property type="entry name" value="GIY-YIG_endonuc_sf"/>
</dbReference>
<evidence type="ECO:0000313" key="4">
    <source>
        <dbReference type="Proteomes" id="UP001299265"/>
    </source>
</evidence>